<name>A0ABS3VCJ7_9ACTN</name>
<reference evidence="1 2" key="1">
    <citation type="submission" date="2021-03" db="EMBL/GenBank/DDBJ databases">
        <authorList>
            <person name="Lee D.-H."/>
        </authorList>
    </citation>
    <scope>NUCLEOTIDE SEQUENCE [LARGE SCALE GENOMIC DNA]</scope>
    <source>
        <strain evidence="1 2">MMS20-R2-23</strain>
    </source>
</reference>
<comment type="caution">
    <text evidence="1">The sequence shown here is derived from an EMBL/GenBank/DDBJ whole genome shotgun (WGS) entry which is preliminary data.</text>
</comment>
<protein>
    <recommendedName>
        <fullName evidence="3">Transcriptional regulator</fullName>
    </recommendedName>
</protein>
<dbReference type="Proteomes" id="UP000671399">
    <property type="component" value="Unassembled WGS sequence"/>
</dbReference>
<keyword evidence="2" id="KW-1185">Reference proteome</keyword>
<evidence type="ECO:0000313" key="2">
    <source>
        <dbReference type="Proteomes" id="UP000671399"/>
    </source>
</evidence>
<proteinExistence type="predicted"/>
<gene>
    <name evidence="1" type="ORF">JQN83_21155</name>
</gene>
<dbReference type="RefSeq" id="WP_208568876.1">
    <property type="nucleotide sequence ID" value="NZ_JAGFWR010000013.1"/>
</dbReference>
<sequence length="157" mass="17459">MFEEHPDELFAARLNHLFEVTRRPGGLRWENSEVGARCGLSRAQLHNLRNPKQGGNRSRGPTWETINALASFFEVEPNYFFLPAASTPQSDLGRRMADLGVQHVAMNTVGEDLAQVKATVIAVLAHIQRIEDQLGGHVVTGEADGVDGERWTTEQRD</sequence>
<dbReference type="Gene3D" id="1.10.260.40">
    <property type="entry name" value="lambda repressor-like DNA-binding domains"/>
    <property type="match status" value="1"/>
</dbReference>
<evidence type="ECO:0000313" key="1">
    <source>
        <dbReference type="EMBL" id="MBO4163302.1"/>
    </source>
</evidence>
<dbReference type="EMBL" id="JAGFWR010000013">
    <property type="protein sequence ID" value="MBO4163302.1"/>
    <property type="molecule type" value="Genomic_DNA"/>
</dbReference>
<accession>A0ABS3VCJ7</accession>
<dbReference type="InterPro" id="IPR010982">
    <property type="entry name" value="Lambda_DNA-bd_dom_sf"/>
</dbReference>
<evidence type="ECO:0008006" key="3">
    <source>
        <dbReference type="Google" id="ProtNLM"/>
    </source>
</evidence>
<organism evidence="1 2">
    <name type="scientific">Micromonospora antibiotica</name>
    <dbReference type="NCBI Taxonomy" id="2807623"/>
    <lineage>
        <taxon>Bacteria</taxon>
        <taxon>Bacillati</taxon>
        <taxon>Actinomycetota</taxon>
        <taxon>Actinomycetes</taxon>
        <taxon>Micromonosporales</taxon>
        <taxon>Micromonosporaceae</taxon>
        <taxon>Micromonospora</taxon>
    </lineage>
</organism>